<dbReference type="PANTHER" id="PTHR23326">
    <property type="entry name" value="CCR4 NOT-RELATED"/>
    <property type="match status" value="1"/>
</dbReference>
<dbReference type="Proteomes" id="UP000054630">
    <property type="component" value="Unassembled WGS sequence"/>
</dbReference>
<dbReference type="InterPro" id="IPR007282">
    <property type="entry name" value="NOT2/3/5_C"/>
</dbReference>
<evidence type="ECO:0000313" key="6">
    <source>
        <dbReference type="EMBL" id="KRX17075.1"/>
    </source>
</evidence>
<feature type="compositionally biased region" description="Polar residues" evidence="4">
    <location>
        <begin position="80"/>
        <end position="104"/>
    </location>
</feature>
<dbReference type="GO" id="GO:0006355">
    <property type="term" value="P:regulation of DNA-templated transcription"/>
    <property type="evidence" value="ECO:0007669"/>
    <property type="project" value="InterPro"/>
</dbReference>
<keyword evidence="7" id="KW-1185">Reference proteome</keyword>
<protein>
    <submittedName>
        <fullName evidence="6">CCR4-NOT transcription complex subunit 2</fullName>
    </submittedName>
</protein>
<feature type="compositionally biased region" description="Low complexity" evidence="4">
    <location>
        <begin position="415"/>
        <end position="452"/>
    </location>
</feature>
<dbReference type="GO" id="GO:0030015">
    <property type="term" value="C:CCR4-NOT core complex"/>
    <property type="evidence" value="ECO:0007669"/>
    <property type="project" value="InterPro"/>
</dbReference>
<proteinExistence type="inferred from homology"/>
<feature type="compositionally biased region" description="Low complexity" evidence="4">
    <location>
        <begin position="118"/>
        <end position="138"/>
    </location>
</feature>
<comment type="caution">
    <text evidence="6">The sequence shown here is derived from an EMBL/GenBank/DDBJ whole genome shotgun (WGS) entry which is preliminary data.</text>
</comment>
<reference evidence="6 7" key="1">
    <citation type="submission" date="2015-01" db="EMBL/GenBank/DDBJ databases">
        <title>Evolution of Trichinella species and genotypes.</title>
        <authorList>
            <person name="Korhonen P.K."/>
            <person name="Edoardo P."/>
            <person name="Giuseppe L.R."/>
            <person name="Gasser R.B."/>
        </authorList>
    </citation>
    <scope>NUCLEOTIDE SEQUENCE [LARGE SCALE GENOMIC DNA]</scope>
    <source>
        <strain evidence="6">ISS37</strain>
    </source>
</reference>
<evidence type="ECO:0000256" key="4">
    <source>
        <dbReference type="SAM" id="MobiDB-lite"/>
    </source>
</evidence>
<dbReference type="InterPro" id="IPR040168">
    <property type="entry name" value="Not2/3/5"/>
</dbReference>
<feature type="compositionally biased region" description="Low complexity" evidence="4">
    <location>
        <begin position="43"/>
        <end position="53"/>
    </location>
</feature>
<dbReference type="EMBL" id="JYDL01000094">
    <property type="protein sequence ID" value="KRX17074.1"/>
    <property type="molecule type" value="Genomic_DNA"/>
</dbReference>
<evidence type="ECO:0000259" key="5">
    <source>
        <dbReference type="Pfam" id="PF04153"/>
    </source>
</evidence>
<dbReference type="GO" id="GO:2000036">
    <property type="term" value="P:regulation of stem cell population maintenance"/>
    <property type="evidence" value="ECO:0007669"/>
    <property type="project" value="UniProtKB-ARBA"/>
</dbReference>
<keyword evidence="3" id="KW-0804">Transcription</keyword>
<dbReference type="Pfam" id="PF04153">
    <property type="entry name" value="NOT2_3_5_C"/>
    <property type="match status" value="1"/>
</dbReference>
<feature type="compositionally biased region" description="Polar residues" evidence="4">
    <location>
        <begin position="166"/>
        <end position="178"/>
    </location>
</feature>
<gene>
    <name evidence="6" type="primary">CNOT2</name>
    <name evidence="6" type="ORF">T07_2605</name>
</gene>
<feature type="region of interest" description="Disordered" evidence="4">
    <location>
        <begin position="1"/>
        <end position="63"/>
    </location>
</feature>
<dbReference type="Gene3D" id="2.30.30.1020">
    <property type="entry name" value="CCR4-NOT complex subunit 2/3/5, C-terminal domain"/>
    <property type="match status" value="1"/>
</dbReference>
<name>A0A0V0RRG2_9BILA</name>
<dbReference type="EMBL" id="JYDL01000094">
    <property type="protein sequence ID" value="KRX17075.1"/>
    <property type="molecule type" value="Genomic_DNA"/>
</dbReference>
<evidence type="ECO:0000256" key="3">
    <source>
        <dbReference type="ARBA" id="ARBA00023163"/>
    </source>
</evidence>
<dbReference type="InterPro" id="IPR038635">
    <property type="entry name" value="CCR4-NOT_su2/3/5_C_sf"/>
</dbReference>
<evidence type="ECO:0000313" key="7">
    <source>
        <dbReference type="Proteomes" id="UP000054630"/>
    </source>
</evidence>
<organism evidence="6 7">
    <name type="scientific">Trichinella nelsoni</name>
    <dbReference type="NCBI Taxonomy" id="6336"/>
    <lineage>
        <taxon>Eukaryota</taxon>
        <taxon>Metazoa</taxon>
        <taxon>Ecdysozoa</taxon>
        <taxon>Nematoda</taxon>
        <taxon>Enoplea</taxon>
        <taxon>Dorylaimia</taxon>
        <taxon>Trichinellida</taxon>
        <taxon>Trichinellidae</taxon>
        <taxon>Trichinella</taxon>
    </lineage>
</organism>
<dbReference type="STRING" id="6336.A0A0V0RRG2"/>
<feature type="region of interest" description="Disordered" evidence="4">
    <location>
        <begin position="79"/>
        <end position="186"/>
    </location>
</feature>
<dbReference type="AlphaFoldDB" id="A0A0V0RRG2"/>
<accession>A0A0V0RRG2</accession>
<sequence>MPSNSKSKGRRKNGGFGGGRQFAGGTGGNLNDSKDLNYTFSGQQQQMSNKQQQPMDRANGAGLYGRFCSTGASRSYGDTGYQQPLSLNENDFPSLSSNRSISYGGTTGPAPGHRNAASGGRFSSYNRNSSSLGSGSSRPPHHVQQHESQPEFQIQNEDFPALPGTLDSSSTVVETSGNGPMPPHHGVYLMPDGEKVSSKYPTINKKARIFILGTVTGLQVGMLRDHFGMGAAAVFFQKLPTMDADLVALYVGEDLTQVGVDLTSREQNLFPSFAGSLADGPLPCHNMEGDIPEEYLTHSRVCERVLPVKLNRYNEDLLFFMFYTFVGESYQIGAAAELYQRDWRYHKEERIWLTRAPGMVPTEKNATYEQGLYYVFDPLLWRKVAREMVLEYSKLEDRPLIEGFPQHMSVPVNMPQQQQTAQQQQQPMAAPKQPHIPTPQQQQHQQQQQAPHLFMKPS</sequence>
<feature type="domain" description="NOT2/NOT3/NOT5 C-terminal" evidence="5">
    <location>
        <begin position="286"/>
        <end position="395"/>
    </location>
</feature>
<evidence type="ECO:0000256" key="2">
    <source>
        <dbReference type="ARBA" id="ARBA00023015"/>
    </source>
</evidence>
<comment type="similarity">
    <text evidence="1">Belongs to the CNOT2/3/5 family.</text>
</comment>
<evidence type="ECO:0000256" key="1">
    <source>
        <dbReference type="ARBA" id="ARBA00007682"/>
    </source>
</evidence>
<dbReference type="OrthoDB" id="25391at2759"/>
<keyword evidence="2" id="KW-0805">Transcription regulation</keyword>
<feature type="region of interest" description="Disordered" evidence="4">
    <location>
        <begin position="414"/>
        <end position="458"/>
    </location>
</feature>
<feature type="compositionally biased region" description="Gly residues" evidence="4">
    <location>
        <begin position="14"/>
        <end position="28"/>
    </location>
</feature>